<evidence type="ECO:0000313" key="2">
    <source>
        <dbReference type="EMBL" id="PVH26825.1"/>
    </source>
</evidence>
<dbReference type="AlphaFoldDB" id="A0A2T8HN34"/>
<organism evidence="2 3">
    <name type="scientific">Sphingobacterium corticibacter</name>
    <dbReference type="NCBI Taxonomy" id="2171749"/>
    <lineage>
        <taxon>Bacteria</taxon>
        <taxon>Pseudomonadati</taxon>
        <taxon>Bacteroidota</taxon>
        <taxon>Sphingobacteriia</taxon>
        <taxon>Sphingobacteriales</taxon>
        <taxon>Sphingobacteriaceae</taxon>
        <taxon>Sphingobacterium</taxon>
    </lineage>
</organism>
<evidence type="ECO:0008006" key="4">
    <source>
        <dbReference type="Google" id="ProtNLM"/>
    </source>
</evidence>
<feature type="transmembrane region" description="Helical" evidence="1">
    <location>
        <begin position="12"/>
        <end position="34"/>
    </location>
</feature>
<proteinExistence type="predicted"/>
<dbReference type="InterPro" id="IPR021333">
    <property type="entry name" value="DUF2946"/>
</dbReference>
<keyword evidence="3" id="KW-1185">Reference proteome</keyword>
<evidence type="ECO:0000256" key="1">
    <source>
        <dbReference type="SAM" id="Phobius"/>
    </source>
</evidence>
<dbReference type="Pfam" id="PF11162">
    <property type="entry name" value="DUF2946"/>
    <property type="match status" value="1"/>
</dbReference>
<keyword evidence="1" id="KW-1133">Transmembrane helix</keyword>
<dbReference type="Proteomes" id="UP000245627">
    <property type="component" value="Unassembled WGS sequence"/>
</dbReference>
<sequence>MYLCSVLRKGNYFRLVGMLLSIMLWMFSMGVATVHHHLPEDSREPLHFAQEKQHDHQQQNDPCRHSHDHSSDQDCGICFLIHHNNPVVLSYFAASFALLYPATLPPSATPYLWSFPQDHDLGAPSLRGPPLA</sequence>
<protein>
    <recommendedName>
        <fullName evidence="4">DUF2946 domain-containing protein</fullName>
    </recommendedName>
</protein>
<gene>
    <name evidence="2" type="ORF">DC487_04295</name>
</gene>
<name>A0A2T8HN34_9SPHI</name>
<reference evidence="2 3" key="1">
    <citation type="submission" date="2018-04" db="EMBL/GenBank/DDBJ databases">
        <title>Sphingobacterium cortibacter sp. nov.</title>
        <authorList>
            <person name="Li Y."/>
        </authorList>
    </citation>
    <scope>NUCLEOTIDE SEQUENCE [LARGE SCALE GENOMIC DNA]</scope>
    <source>
        <strain evidence="2 3">2c-3</strain>
    </source>
</reference>
<evidence type="ECO:0000313" key="3">
    <source>
        <dbReference type="Proteomes" id="UP000245627"/>
    </source>
</evidence>
<keyword evidence="1" id="KW-0472">Membrane</keyword>
<accession>A0A2T8HN34</accession>
<dbReference type="EMBL" id="QDKG01000001">
    <property type="protein sequence ID" value="PVH26825.1"/>
    <property type="molecule type" value="Genomic_DNA"/>
</dbReference>
<comment type="caution">
    <text evidence="2">The sequence shown here is derived from an EMBL/GenBank/DDBJ whole genome shotgun (WGS) entry which is preliminary data.</text>
</comment>
<keyword evidence="1" id="KW-0812">Transmembrane</keyword>